<dbReference type="AlphaFoldDB" id="A0A4R6TSB8"/>
<dbReference type="SUPFAM" id="SSF51182">
    <property type="entry name" value="RmlC-like cupins"/>
    <property type="match status" value="1"/>
</dbReference>
<dbReference type="OrthoDB" id="1423961at2"/>
<dbReference type="InterPro" id="IPR014710">
    <property type="entry name" value="RmlC-like_jellyroll"/>
</dbReference>
<sequence>MTRDHFLASCAAIPLLPYLFTTSSSSSIQDREGFTVAAGEGRHHGHIPLKGVNRNLMDMKVSGKDSLGGMCIFEQISRTPGFGTPLHIHYKQDEVFYVLDGNYAFRVGDKEFRLGKGDSIFLPMNVPHAWTQISKKGRMTVIFQPAGKMEEFFLTLAEMDHEPGKEEIAKIFLDHEMEVVGPPLRLN</sequence>
<accession>A0A4R6TSB8</accession>
<proteinExistence type="predicted"/>
<dbReference type="PANTHER" id="PTHR36440">
    <property type="entry name" value="PUTATIVE (AFU_ORTHOLOGUE AFUA_8G07350)-RELATED"/>
    <property type="match status" value="1"/>
</dbReference>
<gene>
    <name evidence="2" type="ORF">CLV82_0901</name>
</gene>
<dbReference type="Pfam" id="PF07883">
    <property type="entry name" value="Cupin_2"/>
    <property type="match status" value="1"/>
</dbReference>
<dbReference type="InterPro" id="IPR013096">
    <property type="entry name" value="Cupin_2"/>
</dbReference>
<protein>
    <submittedName>
        <fullName evidence="2">Cupin domain-containing protein</fullName>
    </submittedName>
</protein>
<dbReference type="Gene3D" id="2.60.120.10">
    <property type="entry name" value="Jelly Rolls"/>
    <property type="match status" value="1"/>
</dbReference>
<dbReference type="Proteomes" id="UP000295468">
    <property type="component" value="Unassembled WGS sequence"/>
</dbReference>
<dbReference type="RefSeq" id="WP_133643077.1">
    <property type="nucleotide sequence ID" value="NZ_SNYI01000001.1"/>
</dbReference>
<name>A0A4R6TSB8_9FLAO</name>
<organism evidence="2 3">
    <name type="scientific">Zeaxanthinibacter enoshimensis</name>
    <dbReference type="NCBI Taxonomy" id="392009"/>
    <lineage>
        <taxon>Bacteria</taxon>
        <taxon>Pseudomonadati</taxon>
        <taxon>Bacteroidota</taxon>
        <taxon>Flavobacteriia</taxon>
        <taxon>Flavobacteriales</taxon>
        <taxon>Flavobacteriaceae</taxon>
        <taxon>Zeaxanthinibacter</taxon>
    </lineage>
</organism>
<evidence type="ECO:0000259" key="1">
    <source>
        <dbReference type="Pfam" id="PF07883"/>
    </source>
</evidence>
<dbReference type="EMBL" id="SNYI01000001">
    <property type="protein sequence ID" value="TDQ33063.1"/>
    <property type="molecule type" value="Genomic_DNA"/>
</dbReference>
<feature type="domain" description="Cupin type-2" evidence="1">
    <location>
        <begin position="80"/>
        <end position="141"/>
    </location>
</feature>
<dbReference type="InterPro" id="IPR053146">
    <property type="entry name" value="QDO-like"/>
</dbReference>
<evidence type="ECO:0000313" key="3">
    <source>
        <dbReference type="Proteomes" id="UP000295468"/>
    </source>
</evidence>
<dbReference type="InterPro" id="IPR011051">
    <property type="entry name" value="RmlC_Cupin_sf"/>
</dbReference>
<comment type="caution">
    <text evidence="2">The sequence shown here is derived from an EMBL/GenBank/DDBJ whole genome shotgun (WGS) entry which is preliminary data.</text>
</comment>
<evidence type="ECO:0000313" key="2">
    <source>
        <dbReference type="EMBL" id="TDQ33063.1"/>
    </source>
</evidence>
<dbReference type="PANTHER" id="PTHR36440:SF1">
    <property type="entry name" value="PUTATIVE (AFU_ORTHOLOGUE AFUA_8G07350)-RELATED"/>
    <property type="match status" value="1"/>
</dbReference>
<keyword evidence="3" id="KW-1185">Reference proteome</keyword>
<reference evidence="2 3" key="1">
    <citation type="submission" date="2019-03" db="EMBL/GenBank/DDBJ databases">
        <title>Genomic Encyclopedia of Archaeal and Bacterial Type Strains, Phase II (KMG-II): from individual species to whole genera.</title>
        <authorList>
            <person name="Goeker M."/>
        </authorList>
    </citation>
    <scope>NUCLEOTIDE SEQUENCE [LARGE SCALE GENOMIC DNA]</scope>
    <source>
        <strain evidence="2 3">DSM 18435</strain>
    </source>
</reference>